<dbReference type="Proteomes" id="UP000637628">
    <property type="component" value="Unassembled WGS sequence"/>
</dbReference>
<gene>
    <name evidence="2" type="ORF">Adu01nite_28850</name>
</gene>
<reference evidence="2 3" key="1">
    <citation type="submission" date="2021-01" db="EMBL/GenBank/DDBJ databases">
        <title>Whole genome shotgun sequence of Actinoplanes durhamensis NBRC 14914.</title>
        <authorList>
            <person name="Komaki H."/>
            <person name="Tamura T."/>
        </authorList>
    </citation>
    <scope>NUCLEOTIDE SEQUENCE [LARGE SCALE GENOMIC DNA]</scope>
    <source>
        <strain evidence="2 3">NBRC 14914</strain>
    </source>
</reference>
<dbReference type="Gene3D" id="3.30.1310.10">
    <property type="entry name" value="Nucleoid-associated protein YbaB-like domain"/>
    <property type="match status" value="2"/>
</dbReference>
<dbReference type="InterPro" id="IPR004401">
    <property type="entry name" value="YbaB/EbfC"/>
</dbReference>
<proteinExistence type="predicted"/>
<organism evidence="2 3">
    <name type="scientific">Paractinoplanes durhamensis</name>
    <dbReference type="NCBI Taxonomy" id="113563"/>
    <lineage>
        <taxon>Bacteria</taxon>
        <taxon>Bacillati</taxon>
        <taxon>Actinomycetota</taxon>
        <taxon>Actinomycetes</taxon>
        <taxon>Micromonosporales</taxon>
        <taxon>Micromonosporaceae</taxon>
        <taxon>Paractinoplanes</taxon>
    </lineage>
</organism>
<dbReference type="RefSeq" id="WP_203727241.1">
    <property type="nucleotide sequence ID" value="NZ_BAAATX010000017.1"/>
</dbReference>
<comment type="caution">
    <text evidence="2">The sequence shown here is derived from an EMBL/GenBank/DDBJ whole genome shotgun (WGS) entry which is preliminary data.</text>
</comment>
<accession>A0ABQ3YVB5</accession>
<evidence type="ECO:0000313" key="3">
    <source>
        <dbReference type="Proteomes" id="UP000637628"/>
    </source>
</evidence>
<dbReference type="EMBL" id="BOML01000022">
    <property type="protein sequence ID" value="GIE01535.1"/>
    <property type="molecule type" value="Genomic_DNA"/>
</dbReference>
<dbReference type="SUPFAM" id="SSF82607">
    <property type="entry name" value="YbaB-like"/>
    <property type="match status" value="1"/>
</dbReference>
<feature type="region of interest" description="Disordered" evidence="1">
    <location>
        <begin position="29"/>
        <end position="49"/>
    </location>
</feature>
<evidence type="ECO:0000313" key="2">
    <source>
        <dbReference type="EMBL" id="GIE01535.1"/>
    </source>
</evidence>
<keyword evidence="3" id="KW-1185">Reference proteome</keyword>
<name>A0ABQ3YVB5_9ACTN</name>
<evidence type="ECO:0000256" key="1">
    <source>
        <dbReference type="SAM" id="MobiDB-lite"/>
    </source>
</evidence>
<sequence length="243" mass="26392">MTTQEPPPWLDRLNALQAEAQQLAGRLAEALPADRRHSGRDASGSVEVTVGARGRVEEVRLRSDWRRKLDDNGGLARAVIEAIGNPQRERMSAFATVVAEPIAPPATPKPEPFEAGSGPGSDDAQRAMRETLTLLQAAQGQLDEAVRAAGERARRDYAGHDPGRHVTVRVGGAGEVRQIEADEPFLRRMEDDYVGRALNAAIADAYRTVDAPPEQPVADDALRELKALTDDPNALLRRLFGSR</sequence>
<feature type="region of interest" description="Disordered" evidence="1">
    <location>
        <begin position="102"/>
        <end position="124"/>
    </location>
</feature>
<protein>
    <recommendedName>
        <fullName evidence="4">YbaB/EbfC DNA-binding family protein</fullName>
    </recommendedName>
</protein>
<dbReference type="Pfam" id="PF02575">
    <property type="entry name" value="YbaB_DNA_bd"/>
    <property type="match status" value="1"/>
</dbReference>
<evidence type="ECO:0008006" key="4">
    <source>
        <dbReference type="Google" id="ProtNLM"/>
    </source>
</evidence>
<dbReference type="InterPro" id="IPR036894">
    <property type="entry name" value="YbaB-like_sf"/>
</dbReference>